<dbReference type="Proteomes" id="UP000692954">
    <property type="component" value="Unassembled WGS sequence"/>
</dbReference>
<comment type="caution">
    <text evidence="1">The sequence shown here is derived from an EMBL/GenBank/DDBJ whole genome shotgun (WGS) entry which is preliminary data.</text>
</comment>
<sequence length="247" mass="29753">MRGHDIQYFQILHQYQYVEQRVIFFTDQNENNPFFQFLLYYMKLQYFSVYFEIQQLLDDLLLPNHKIAPPKFFVIVQLIVKTQFITFFAVLPQDQFNSDAPSTRKSLSYILSLKFYYLQIFIESNSQGIIYKSRFQYVSIYQCISIKNLFSIKLIDLTVIYLNFKKATTTQISYQKHILLIQITQAFLKLEQQSKLSNLEFSQTQESQIVNLNILNFKLESRFFKTLEFFEKLFKKNMIEMAYQKNS</sequence>
<evidence type="ECO:0000313" key="2">
    <source>
        <dbReference type="Proteomes" id="UP000692954"/>
    </source>
</evidence>
<proteinExistence type="predicted"/>
<keyword evidence="2" id="KW-1185">Reference proteome</keyword>
<protein>
    <submittedName>
        <fullName evidence="1">Uncharacterized protein</fullName>
    </submittedName>
</protein>
<dbReference type="OrthoDB" id="298954at2759"/>
<dbReference type="AlphaFoldDB" id="A0A8S1NA31"/>
<organism evidence="1 2">
    <name type="scientific">Paramecium sonneborni</name>
    <dbReference type="NCBI Taxonomy" id="65129"/>
    <lineage>
        <taxon>Eukaryota</taxon>
        <taxon>Sar</taxon>
        <taxon>Alveolata</taxon>
        <taxon>Ciliophora</taxon>
        <taxon>Intramacronucleata</taxon>
        <taxon>Oligohymenophorea</taxon>
        <taxon>Peniculida</taxon>
        <taxon>Parameciidae</taxon>
        <taxon>Paramecium</taxon>
    </lineage>
</organism>
<evidence type="ECO:0000313" key="1">
    <source>
        <dbReference type="EMBL" id="CAD8087166.1"/>
    </source>
</evidence>
<name>A0A8S1NA31_9CILI</name>
<dbReference type="EMBL" id="CAJJDN010000051">
    <property type="protein sequence ID" value="CAD8087166.1"/>
    <property type="molecule type" value="Genomic_DNA"/>
</dbReference>
<gene>
    <name evidence="1" type="ORF">PSON_ATCC_30995.1.T0510044</name>
</gene>
<accession>A0A8S1NA31</accession>
<reference evidence="1" key="1">
    <citation type="submission" date="2021-01" db="EMBL/GenBank/DDBJ databases">
        <authorList>
            <consortium name="Genoscope - CEA"/>
            <person name="William W."/>
        </authorList>
    </citation>
    <scope>NUCLEOTIDE SEQUENCE</scope>
</reference>